<feature type="compositionally biased region" description="Basic and acidic residues" evidence="1">
    <location>
        <begin position="57"/>
        <end position="108"/>
    </location>
</feature>
<dbReference type="EMBL" id="LR877145">
    <property type="protein sequence ID" value="CAD2212718.1"/>
    <property type="molecule type" value="Genomic_DNA"/>
</dbReference>
<accession>A0A7G2BYY4</accession>
<protein>
    <submittedName>
        <fullName evidence="2">Uncharacterized protein</fullName>
    </submittedName>
</protein>
<dbReference type="AlphaFoldDB" id="A0A7G2BYY4"/>
<evidence type="ECO:0000313" key="2">
    <source>
        <dbReference type="EMBL" id="CAD2212718.1"/>
    </source>
</evidence>
<dbReference type="VEuPathDB" id="TriTrypDB:ADEAN_000013000"/>
<name>A0A7G2BYY4_9TRYP</name>
<feature type="region of interest" description="Disordered" evidence="1">
    <location>
        <begin position="57"/>
        <end position="126"/>
    </location>
</feature>
<evidence type="ECO:0000256" key="1">
    <source>
        <dbReference type="SAM" id="MobiDB-lite"/>
    </source>
</evidence>
<dbReference type="OrthoDB" id="9932926at2759"/>
<sequence length="152" mass="17393">MTEDYPSEKKALRLLTLACPDADPELREELAYLVSARRRTIDDAVQFLHDKDLKAQQLKKEEEEKQKEKARLQEKLKKQEEERKKEQARKEAEAAEAAKAKAAQREAMKAANGTTGMPDPTIEMLGDTPLTEAEKDMVKMVHYFLRKHGGKL</sequence>
<gene>
    <name evidence="2" type="ORF">ADEAN_000013000</name>
</gene>
<dbReference type="Proteomes" id="UP000515908">
    <property type="component" value="Chromosome 01"/>
</dbReference>
<organism evidence="2 3">
    <name type="scientific">Angomonas deanei</name>
    <dbReference type="NCBI Taxonomy" id="59799"/>
    <lineage>
        <taxon>Eukaryota</taxon>
        <taxon>Discoba</taxon>
        <taxon>Euglenozoa</taxon>
        <taxon>Kinetoplastea</taxon>
        <taxon>Metakinetoplastina</taxon>
        <taxon>Trypanosomatida</taxon>
        <taxon>Trypanosomatidae</taxon>
        <taxon>Strigomonadinae</taxon>
        <taxon>Angomonas</taxon>
    </lineage>
</organism>
<evidence type="ECO:0000313" key="3">
    <source>
        <dbReference type="Proteomes" id="UP000515908"/>
    </source>
</evidence>
<keyword evidence="3" id="KW-1185">Reference proteome</keyword>
<reference evidence="2 3" key="1">
    <citation type="submission" date="2020-08" db="EMBL/GenBank/DDBJ databases">
        <authorList>
            <person name="Newling K."/>
            <person name="Davey J."/>
            <person name="Forrester S."/>
        </authorList>
    </citation>
    <scope>NUCLEOTIDE SEQUENCE [LARGE SCALE GENOMIC DNA]</scope>
    <source>
        <strain evidence="3">Crithidia deanei Carvalho (ATCC PRA-265)</strain>
    </source>
</reference>
<proteinExistence type="predicted"/>